<reference evidence="7" key="3">
    <citation type="submission" date="2015-02" db="UniProtKB">
        <authorList>
            <consortium name="EnsemblProtists"/>
        </authorList>
    </citation>
    <scope>IDENTIFICATION</scope>
    <source>
        <strain evidence="7">DAOM BR144</strain>
    </source>
</reference>
<dbReference type="OMA" id="GLYHCGS"/>
<dbReference type="AlphaFoldDB" id="K3WHF3"/>
<dbReference type="SUPFAM" id="SSF51905">
    <property type="entry name" value="FAD/NAD(P)-binding domain"/>
    <property type="match status" value="1"/>
</dbReference>
<dbReference type="InParanoid" id="K3WHF3"/>
<evidence type="ECO:0000256" key="4">
    <source>
        <dbReference type="ARBA" id="ARBA00038825"/>
    </source>
</evidence>
<dbReference type="STRING" id="431595.K3WHF3"/>
<dbReference type="Proteomes" id="UP000019132">
    <property type="component" value="Unassembled WGS sequence"/>
</dbReference>
<evidence type="ECO:0000313" key="8">
    <source>
        <dbReference type="Proteomes" id="UP000019132"/>
    </source>
</evidence>
<organism evidence="7 8">
    <name type="scientific">Globisporangium ultimum (strain ATCC 200006 / CBS 805.95 / DAOM BR144)</name>
    <name type="common">Pythium ultimum</name>
    <dbReference type="NCBI Taxonomy" id="431595"/>
    <lineage>
        <taxon>Eukaryota</taxon>
        <taxon>Sar</taxon>
        <taxon>Stramenopiles</taxon>
        <taxon>Oomycota</taxon>
        <taxon>Peronosporomycetes</taxon>
        <taxon>Pythiales</taxon>
        <taxon>Pythiaceae</taxon>
        <taxon>Globisporangium</taxon>
    </lineage>
</organism>
<comment type="subcellular location">
    <subcellularLocation>
        <location evidence="1">Mitochondrion matrix</location>
    </subcellularLocation>
</comment>
<evidence type="ECO:0000313" key="7">
    <source>
        <dbReference type="EnsemblProtists" id="PYU1_T004395"/>
    </source>
</evidence>
<dbReference type="EMBL" id="GL376631">
    <property type="status" value="NOT_ANNOTATED_CDS"/>
    <property type="molecule type" value="Genomic_DNA"/>
</dbReference>
<evidence type="ECO:0000256" key="2">
    <source>
        <dbReference type="ARBA" id="ARBA00006046"/>
    </source>
</evidence>
<comment type="subunit">
    <text evidence="4">Interacts with COX5B; this interaction may contribute to localize PYROXD2 to the inner face of the inner mitochondrial membrane.</text>
</comment>
<evidence type="ECO:0000256" key="1">
    <source>
        <dbReference type="ARBA" id="ARBA00004305"/>
    </source>
</evidence>
<accession>K3WHF3</accession>
<reference evidence="8" key="1">
    <citation type="journal article" date="2010" name="Genome Biol.">
        <title>Genome sequence of the necrotrophic plant pathogen Pythium ultimum reveals original pathogenicity mechanisms and effector repertoire.</title>
        <authorList>
            <person name="Levesque C.A."/>
            <person name="Brouwer H."/>
            <person name="Cano L."/>
            <person name="Hamilton J.P."/>
            <person name="Holt C."/>
            <person name="Huitema E."/>
            <person name="Raffaele S."/>
            <person name="Robideau G.P."/>
            <person name="Thines M."/>
            <person name="Win J."/>
            <person name="Zerillo M.M."/>
            <person name="Beakes G.W."/>
            <person name="Boore J.L."/>
            <person name="Busam D."/>
            <person name="Dumas B."/>
            <person name="Ferriera S."/>
            <person name="Fuerstenberg S.I."/>
            <person name="Gachon C.M."/>
            <person name="Gaulin E."/>
            <person name="Govers F."/>
            <person name="Grenville-Briggs L."/>
            <person name="Horner N."/>
            <person name="Hostetler J."/>
            <person name="Jiang R.H."/>
            <person name="Johnson J."/>
            <person name="Krajaejun T."/>
            <person name="Lin H."/>
            <person name="Meijer H.J."/>
            <person name="Moore B."/>
            <person name="Morris P."/>
            <person name="Phuntmart V."/>
            <person name="Puiu D."/>
            <person name="Shetty J."/>
            <person name="Stajich J.E."/>
            <person name="Tripathy S."/>
            <person name="Wawra S."/>
            <person name="van West P."/>
            <person name="Whitty B.R."/>
            <person name="Coutinho P.M."/>
            <person name="Henrissat B."/>
            <person name="Martin F."/>
            <person name="Thomas P.D."/>
            <person name="Tyler B.M."/>
            <person name="De Vries R.P."/>
            <person name="Kamoun S."/>
            <person name="Yandell M."/>
            <person name="Tisserat N."/>
            <person name="Buell C.R."/>
        </authorList>
    </citation>
    <scope>NUCLEOTIDE SEQUENCE</scope>
    <source>
        <strain evidence="8">DAOM:BR144</strain>
    </source>
</reference>
<dbReference type="eggNOG" id="KOG4254">
    <property type="taxonomic scope" value="Eukaryota"/>
</dbReference>
<name>K3WHF3_GLOUD</name>
<dbReference type="PANTHER" id="PTHR10668">
    <property type="entry name" value="PHYTOENE DEHYDROGENASE"/>
    <property type="match status" value="1"/>
</dbReference>
<dbReference type="GO" id="GO:0016491">
    <property type="term" value="F:oxidoreductase activity"/>
    <property type="evidence" value="ECO:0007669"/>
    <property type="project" value="InterPro"/>
</dbReference>
<evidence type="ECO:0000256" key="5">
    <source>
        <dbReference type="ARBA" id="ARBA00040298"/>
    </source>
</evidence>
<dbReference type="InterPro" id="IPR036188">
    <property type="entry name" value="FAD/NAD-bd_sf"/>
</dbReference>
<comment type="function">
    <text evidence="3">Probable oxidoreductase that may play a role as regulator of mitochondrial function.</text>
</comment>
<dbReference type="Gene3D" id="3.50.50.60">
    <property type="entry name" value="FAD/NAD(P)-binding domain"/>
    <property type="match status" value="2"/>
</dbReference>
<dbReference type="HOGENOM" id="CLU_019327_0_1_1"/>
<reference evidence="8" key="2">
    <citation type="submission" date="2010-04" db="EMBL/GenBank/DDBJ databases">
        <authorList>
            <person name="Buell R."/>
            <person name="Hamilton J."/>
            <person name="Hostetler J."/>
        </authorList>
    </citation>
    <scope>NUCLEOTIDE SEQUENCE [LARGE SCALE GENOMIC DNA]</scope>
    <source>
        <strain evidence="8">DAOM:BR144</strain>
    </source>
</reference>
<dbReference type="GO" id="GO:0005759">
    <property type="term" value="C:mitochondrial matrix"/>
    <property type="evidence" value="ECO:0007669"/>
    <property type="project" value="UniProtKB-SubCell"/>
</dbReference>
<evidence type="ECO:0000259" key="6">
    <source>
        <dbReference type="Pfam" id="PF01593"/>
    </source>
</evidence>
<dbReference type="VEuPathDB" id="FungiDB:PYU1_G004385"/>
<dbReference type="PANTHER" id="PTHR10668:SF103">
    <property type="entry name" value="PYRIDINE NUCLEOTIDE-DISULFIDE OXIDOREDUCTASE DOMAIN-CONTAINING PROTEIN 2"/>
    <property type="match status" value="1"/>
</dbReference>
<proteinExistence type="inferred from homology"/>
<keyword evidence="8" id="KW-1185">Reference proteome</keyword>
<sequence>MRLARAALTRKKWDAIVVGGGHNGLVAAAYLAKAGKQVCVLEKRHLVGGAAVTEEIIPGFKFSRASYVFSLFRPQIIKDLELHEHGLEVYPRDPSSFTPTLDGRSLILGSDMAENQRSIAQFSQADAEAYPKYNDMLETMVDFFVPMIDELPPDVRVVFNTNSSISRRVDAIQSMMKLGYRSGKLGKELTTFLEFMTAPATKILGKWFESDILKATLATDAIIGAKVSPSTPGSAYILFHHVMGEVNGIKGMWGHVKGGMGGVSQALEKSAIKAGAEIFTNAPVKSINVHDGRVHGVSLESGDVLESDFVLSNASPMITMLDLLDEKVLPERVVTHFKKNWNCESASTKINVALDRLPNFSCIPNTGEGNTPMRHHRGTTHFEDSMEQIEDAFLDVQHGYASKRPVIEMNVPTSLDPSIAPPGKHVALLFVQYTPYMPKDGSWDTPGKKEKFADQVFSVVDQFAPGFKKSIIGYDMLTPPDLERVFSLPKGNIFHGAMGLDQLFWMRPIPGYSDYRSPIQGLYLSSAGSHPGGGVMGACGRNSAMVCLKDMQSNRTIKERFA</sequence>
<dbReference type="Pfam" id="PF01593">
    <property type="entry name" value="Amino_oxidase"/>
    <property type="match status" value="1"/>
</dbReference>
<evidence type="ECO:0000256" key="3">
    <source>
        <dbReference type="ARBA" id="ARBA00037217"/>
    </source>
</evidence>
<feature type="domain" description="Amine oxidase" evidence="6">
    <location>
        <begin position="24"/>
        <end position="326"/>
    </location>
</feature>
<protein>
    <recommendedName>
        <fullName evidence="5">Pyridine nucleotide-disulfide oxidoreductase domain-containing protein 2</fullName>
    </recommendedName>
</protein>
<comment type="similarity">
    <text evidence="2">Belongs to the carotenoid/retinoid oxidoreductase family.</text>
</comment>
<dbReference type="InterPro" id="IPR002937">
    <property type="entry name" value="Amino_oxidase"/>
</dbReference>
<dbReference type="EnsemblProtists" id="PYU1_T004395">
    <property type="protein sequence ID" value="PYU1_T004395"/>
    <property type="gene ID" value="PYU1_G004385"/>
</dbReference>